<protein>
    <recommendedName>
        <fullName evidence="1">DUF7689 domain-containing protein</fullName>
    </recommendedName>
</protein>
<dbReference type="Proteomes" id="UP000326678">
    <property type="component" value="Chromosome Gxm1"/>
</dbReference>
<evidence type="ECO:0000313" key="2">
    <source>
        <dbReference type="EMBL" id="QFS45489.1"/>
    </source>
</evidence>
<dbReference type="EMBL" id="CP045226">
    <property type="protein sequence ID" value="QFS45489.1"/>
    <property type="molecule type" value="Genomic_DNA"/>
</dbReference>
<feature type="domain" description="DUF7689" evidence="1">
    <location>
        <begin position="29"/>
        <end position="152"/>
    </location>
</feature>
<name>A0A5P8W0C7_9NOSO</name>
<sequence length="157" mass="18003">MVGNNTWVKFVREKIERDYPNLTVYGYKLTSPDTIDYNCVAWAAEDDETWWWPDIQNQFYWPLSISREETIEAFQQAFETLGYEVCQGDALEEGFQKIAIYTNSNKVPTHVARQLPTGKWTSKLGSLEDIEHNNLQGLTGNPGYGEVGCIMKKTIPV</sequence>
<dbReference type="KEGG" id="nsh:GXM_02966"/>
<keyword evidence="3" id="KW-1185">Reference proteome</keyword>
<dbReference type="Pfam" id="PF24738">
    <property type="entry name" value="DUF7689"/>
    <property type="match status" value="1"/>
</dbReference>
<organism evidence="2 3">
    <name type="scientific">Nostoc sphaeroides CCNUC1</name>
    <dbReference type="NCBI Taxonomy" id="2653204"/>
    <lineage>
        <taxon>Bacteria</taxon>
        <taxon>Bacillati</taxon>
        <taxon>Cyanobacteriota</taxon>
        <taxon>Cyanophyceae</taxon>
        <taxon>Nostocales</taxon>
        <taxon>Nostocaceae</taxon>
        <taxon>Nostoc</taxon>
    </lineage>
</organism>
<gene>
    <name evidence="2" type="ORF">GXM_02966</name>
</gene>
<dbReference type="InterPro" id="IPR056106">
    <property type="entry name" value="DUF7689"/>
</dbReference>
<evidence type="ECO:0000259" key="1">
    <source>
        <dbReference type="Pfam" id="PF24738"/>
    </source>
</evidence>
<dbReference type="RefSeq" id="WP_152589094.1">
    <property type="nucleotide sequence ID" value="NZ_CP045226.1"/>
</dbReference>
<accession>A0A5P8W0C7</accession>
<evidence type="ECO:0000313" key="3">
    <source>
        <dbReference type="Proteomes" id="UP000326678"/>
    </source>
</evidence>
<reference evidence="2 3" key="1">
    <citation type="submission" date="2019-10" db="EMBL/GenBank/DDBJ databases">
        <title>Genomic and transcriptomic insights into the perfect genentic adaptation of a filamentous nitrogen-fixing cyanobacterium to rice fields.</title>
        <authorList>
            <person name="Chen Z."/>
        </authorList>
    </citation>
    <scope>NUCLEOTIDE SEQUENCE [LARGE SCALE GENOMIC DNA]</scope>
    <source>
        <strain evidence="2">CCNUC1</strain>
    </source>
</reference>
<dbReference type="AlphaFoldDB" id="A0A5P8W0C7"/>
<proteinExistence type="predicted"/>